<feature type="domain" description="FecR protein" evidence="2">
    <location>
        <begin position="176"/>
        <end position="267"/>
    </location>
</feature>
<feature type="domain" description="Protein FecR C-terminal" evidence="3">
    <location>
        <begin position="311"/>
        <end position="379"/>
    </location>
</feature>
<gene>
    <name evidence="4" type="ORF">HMPREF1535_01142</name>
</gene>
<proteinExistence type="predicted"/>
<dbReference type="InterPro" id="IPR006860">
    <property type="entry name" value="FecR"/>
</dbReference>
<evidence type="ECO:0000313" key="5">
    <source>
        <dbReference type="Proteomes" id="UP000033047"/>
    </source>
</evidence>
<dbReference type="Gene3D" id="3.55.50.30">
    <property type="match status" value="1"/>
</dbReference>
<dbReference type="Pfam" id="PF16344">
    <property type="entry name" value="FecR_C"/>
    <property type="match status" value="1"/>
</dbReference>
<keyword evidence="1" id="KW-0812">Transmembrane</keyword>
<keyword evidence="1" id="KW-1133">Transmembrane helix</keyword>
<sequence length="387" mass="45133">MNSETIYQIIHSILADEATDEERRIFTEWLDASDANRAEYEKLKRLYQVTTHRSKNKTFNTEFAWQQVHKQTISKKKTFRLPVWTRYAAMVAIIVFTGMIYFSKQPASTIHEVNMEEFSQPTLLLENGEKIALTEESFSMQEKHVVIKNDAKNKLVYEPQEEEEEKITIQNNHLVIPKGKTYQLLLSDGTRIWLNSETEITYPTRFVGNKREITLIGEAFFEVAKNKEKPFIVNANGMEVKVLGTSFNVSCYTADKTISTTLIEGSVSVKTENKKTVTITPSEQFTYNRDNAKTDIRIVNTELFTSWIDGKYIFKDATLEDIVKKLQRWYDFSVNYEDESLKYNHYSLIAERETNLDQLLEVISYTSNIKLERTNNIINIKKIKEEQ</sequence>
<reference evidence="4 5" key="1">
    <citation type="submission" date="2013-04" db="EMBL/GenBank/DDBJ databases">
        <title>The Genome Sequence of Parabacteroides goldsteinii DSM 19448.</title>
        <authorList>
            <consortium name="The Broad Institute Genomics Platform"/>
            <person name="Earl A."/>
            <person name="Ward D."/>
            <person name="Feldgarden M."/>
            <person name="Gevers D."/>
            <person name="Martens E."/>
            <person name="Sakamoto M."/>
            <person name="Benno Y."/>
            <person name="Song Y."/>
            <person name="Liu C."/>
            <person name="Lee J."/>
            <person name="Bolanos M."/>
            <person name="Vaisanen M.L."/>
            <person name="Finegold S.M."/>
            <person name="Walker B."/>
            <person name="Young S."/>
            <person name="Zeng Q."/>
            <person name="Gargeya S."/>
            <person name="Fitzgerald M."/>
            <person name="Haas B."/>
            <person name="Abouelleil A."/>
            <person name="Allen A.W."/>
            <person name="Alvarado L."/>
            <person name="Arachchi H.M."/>
            <person name="Berlin A.M."/>
            <person name="Chapman S.B."/>
            <person name="Gainer-Dewar J."/>
            <person name="Goldberg J."/>
            <person name="Griggs A."/>
            <person name="Gujja S."/>
            <person name="Hansen M."/>
            <person name="Howarth C."/>
            <person name="Imamovic A."/>
            <person name="Ireland A."/>
            <person name="Larimer J."/>
            <person name="McCowan C."/>
            <person name="Murphy C."/>
            <person name="Pearson M."/>
            <person name="Poon T.W."/>
            <person name="Priest M."/>
            <person name="Roberts A."/>
            <person name="Saif S."/>
            <person name="Shea T."/>
            <person name="Sisk P."/>
            <person name="Sykes S."/>
            <person name="Wortman J."/>
            <person name="Nusbaum C."/>
            <person name="Birren B."/>
        </authorList>
    </citation>
    <scope>NUCLEOTIDE SEQUENCE [LARGE SCALE GENOMIC DNA]</scope>
    <source>
        <strain evidence="4 5">DSM 19448</strain>
    </source>
</reference>
<protein>
    <recommendedName>
        <fullName evidence="6">FecR protein domain-containing protein</fullName>
    </recommendedName>
</protein>
<dbReference type="Proteomes" id="UP000033047">
    <property type="component" value="Unassembled WGS sequence"/>
</dbReference>
<dbReference type="InterPro" id="IPR032508">
    <property type="entry name" value="FecR_C"/>
</dbReference>
<evidence type="ECO:0000313" key="4">
    <source>
        <dbReference type="EMBL" id="KKB57695.1"/>
    </source>
</evidence>
<dbReference type="AlphaFoldDB" id="A0A0F5JJE4"/>
<dbReference type="RefSeq" id="WP_046145531.1">
    <property type="nucleotide sequence ID" value="NZ_KQ033912.1"/>
</dbReference>
<dbReference type="Pfam" id="PF04773">
    <property type="entry name" value="FecR"/>
    <property type="match status" value="1"/>
</dbReference>
<organism evidence="4 5">
    <name type="scientific">Parabacteroides goldsteinii DSM 19448 = WAL 12034</name>
    <dbReference type="NCBI Taxonomy" id="927665"/>
    <lineage>
        <taxon>Bacteria</taxon>
        <taxon>Pseudomonadati</taxon>
        <taxon>Bacteroidota</taxon>
        <taxon>Bacteroidia</taxon>
        <taxon>Bacteroidales</taxon>
        <taxon>Tannerellaceae</taxon>
        <taxon>Parabacteroides</taxon>
    </lineage>
</organism>
<feature type="transmembrane region" description="Helical" evidence="1">
    <location>
        <begin position="83"/>
        <end position="102"/>
    </location>
</feature>
<evidence type="ECO:0000259" key="2">
    <source>
        <dbReference type="Pfam" id="PF04773"/>
    </source>
</evidence>
<name>A0A0F5JJE4_9BACT</name>
<dbReference type="FunFam" id="2.60.120.1440:FF:000001">
    <property type="entry name" value="Putative anti-sigma factor"/>
    <property type="match status" value="1"/>
</dbReference>
<dbReference type="HOGENOM" id="CLU_050192_1_0_10"/>
<dbReference type="PATRIC" id="fig|927665.4.peg.1167"/>
<comment type="caution">
    <text evidence="4">The sequence shown here is derived from an EMBL/GenBank/DDBJ whole genome shotgun (WGS) entry which is preliminary data.</text>
</comment>
<dbReference type="PANTHER" id="PTHR30273">
    <property type="entry name" value="PERIPLASMIC SIGNAL SENSOR AND SIGMA FACTOR ACTIVATOR FECR-RELATED"/>
    <property type="match status" value="1"/>
</dbReference>
<accession>A0A0F5JJE4</accession>
<dbReference type="PANTHER" id="PTHR30273:SF2">
    <property type="entry name" value="PROTEIN FECR"/>
    <property type="match status" value="1"/>
</dbReference>
<evidence type="ECO:0008006" key="6">
    <source>
        <dbReference type="Google" id="ProtNLM"/>
    </source>
</evidence>
<dbReference type="Gene3D" id="2.60.120.1440">
    <property type="match status" value="1"/>
</dbReference>
<evidence type="ECO:0000256" key="1">
    <source>
        <dbReference type="SAM" id="Phobius"/>
    </source>
</evidence>
<dbReference type="EMBL" id="AQHV01000008">
    <property type="protein sequence ID" value="KKB57695.1"/>
    <property type="molecule type" value="Genomic_DNA"/>
</dbReference>
<dbReference type="InterPro" id="IPR012373">
    <property type="entry name" value="Ferrdict_sens_TM"/>
</dbReference>
<dbReference type="GO" id="GO:0016989">
    <property type="term" value="F:sigma factor antagonist activity"/>
    <property type="evidence" value="ECO:0007669"/>
    <property type="project" value="TreeGrafter"/>
</dbReference>
<dbReference type="STRING" id="927665.HMPREF1535_01142"/>
<evidence type="ECO:0000259" key="3">
    <source>
        <dbReference type="Pfam" id="PF16344"/>
    </source>
</evidence>
<keyword evidence="1" id="KW-0472">Membrane</keyword>